<dbReference type="OrthoDB" id="7643467at2"/>
<dbReference type="Pfam" id="PF00027">
    <property type="entry name" value="cNMP_binding"/>
    <property type="match status" value="1"/>
</dbReference>
<dbReference type="SMART" id="SM00419">
    <property type="entry name" value="HTH_CRP"/>
    <property type="match status" value="1"/>
</dbReference>
<protein>
    <recommendedName>
        <fullName evidence="4">HTH crp-type domain-containing protein</fullName>
    </recommendedName>
</protein>
<organism evidence="5 6">
    <name type="scientific">Thiolapillus brandeum</name>
    <dbReference type="NCBI Taxonomy" id="1076588"/>
    <lineage>
        <taxon>Bacteria</taxon>
        <taxon>Pseudomonadati</taxon>
        <taxon>Pseudomonadota</taxon>
        <taxon>Gammaproteobacteria</taxon>
        <taxon>Chromatiales</taxon>
        <taxon>Sedimenticolaceae</taxon>
        <taxon>Thiolapillus</taxon>
    </lineage>
</organism>
<dbReference type="InterPro" id="IPR012318">
    <property type="entry name" value="HTH_CRP"/>
</dbReference>
<dbReference type="SUPFAM" id="SSF51206">
    <property type="entry name" value="cAMP-binding domain-like"/>
    <property type="match status" value="1"/>
</dbReference>
<evidence type="ECO:0000256" key="3">
    <source>
        <dbReference type="ARBA" id="ARBA00023163"/>
    </source>
</evidence>
<dbReference type="GO" id="GO:0003677">
    <property type="term" value="F:DNA binding"/>
    <property type="evidence" value="ECO:0007669"/>
    <property type="project" value="UniProtKB-KW"/>
</dbReference>
<proteinExistence type="predicted"/>
<dbReference type="Pfam" id="PF13545">
    <property type="entry name" value="HTH_Crp_2"/>
    <property type="match status" value="1"/>
</dbReference>
<dbReference type="EMBL" id="AP012273">
    <property type="protein sequence ID" value="BAO44181.1"/>
    <property type="molecule type" value="Genomic_DNA"/>
</dbReference>
<name>A0A7U6JHD0_9GAMM</name>
<dbReference type="InterPro" id="IPR014710">
    <property type="entry name" value="RmlC-like_jellyroll"/>
</dbReference>
<accession>A0A7U6JHD0</accession>
<dbReference type="PROSITE" id="PS51063">
    <property type="entry name" value="HTH_CRP_2"/>
    <property type="match status" value="1"/>
</dbReference>
<dbReference type="GO" id="GO:0006355">
    <property type="term" value="P:regulation of DNA-templated transcription"/>
    <property type="evidence" value="ECO:0007669"/>
    <property type="project" value="InterPro"/>
</dbReference>
<dbReference type="Gene3D" id="1.10.10.10">
    <property type="entry name" value="Winged helix-like DNA-binding domain superfamily/Winged helix DNA-binding domain"/>
    <property type="match status" value="1"/>
</dbReference>
<keyword evidence="3" id="KW-0804">Transcription</keyword>
<dbReference type="Gene3D" id="2.60.120.10">
    <property type="entry name" value="Jelly Rolls"/>
    <property type="match status" value="1"/>
</dbReference>
<evidence type="ECO:0000256" key="1">
    <source>
        <dbReference type="ARBA" id="ARBA00023015"/>
    </source>
</evidence>
<dbReference type="InterPro" id="IPR018490">
    <property type="entry name" value="cNMP-bd_dom_sf"/>
</dbReference>
<sequence>MSSVVENSILGMGCRCCPAWKFCFLFHANGQAAGMERHGRPREDFFAEKESIYVHGQPFHEIHVVCEGIVKTETESMEGKLQVTGFYMPGELFGLEGVGSTHYPGSAMACVASRVCSFSFKEVSRICNASREFLQELLAGMGRKIRFDGCKWKLVESETAYYRVLFFLCDLLIRQQSGAASAGIVALRMEKRDISNFLGMNPSTLSRELWKLEMEGLIRKQSKEQIHVGETALSLYRDFT</sequence>
<evidence type="ECO:0000259" key="4">
    <source>
        <dbReference type="PROSITE" id="PS51063"/>
    </source>
</evidence>
<evidence type="ECO:0000313" key="5">
    <source>
        <dbReference type="EMBL" id="BAO44181.1"/>
    </source>
</evidence>
<gene>
    <name evidence="5" type="ORF">TBH_C1256</name>
</gene>
<feature type="domain" description="HTH crp-type" evidence="4">
    <location>
        <begin position="158"/>
        <end position="232"/>
    </location>
</feature>
<dbReference type="InterPro" id="IPR036388">
    <property type="entry name" value="WH-like_DNA-bd_sf"/>
</dbReference>
<dbReference type="CDD" id="cd00038">
    <property type="entry name" value="CAP_ED"/>
    <property type="match status" value="1"/>
</dbReference>
<keyword evidence="1" id="KW-0805">Transcription regulation</keyword>
<evidence type="ECO:0000313" key="6">
    <source>
        <dbReference type="Proteomes" id="UP000031631"/>
    </source>
</evidence>
<dbReference type="InterPro" id="IPR000595">
    <property type="entry name" value="cNMP-bd_dom"/>
</dbReference>
<evidence type="ECO:0000256" key="2">
    <source>
        <dbReference type="ARBA" id="ARBA00023125"/>
    </source>
</evidence>
<keyword evidence="6" id="KW-1185">Reference proteome</keyword>
<dbReference type="InterPro" id="IPR036390">
    <property type="entry name" value="WH_DNA-bd_sf"/>
</dbReference>
<dbReference type="Proteomes" id="UP000031631">
    <property type="component" value="Chromosome"/>
</dbReference>
<reference evidence="5 6" key="1">
    <citation type="journal article" date="2014" name="PLoS ONE">
        <title>Physiological and genomic features of a novel sulfur-oxidizing gammaproteobacterium belonging to a previously uncultivated symbiotic lineage isolated from a hydrothermal vent.</title>
        <authorList>
            <person name="Nunoura T."/>
            <person name="Takaki Y."/>
            <person name="Kazama H."/>
            <person name="Kakuta J."/>
            <person name="Shimamura S."/>
            <person name="Makita H."/>
            <person name="Hirai M."/>
            <person name="Miyazaki M."/>
            <person name="Takai K."/>
        </authorList>
    </citation>
    <scope>NUCLEOTIDE SEQUENCE [LARGE SCALE GENOMIC DNA]</scope>
    <source>
        <strain evidence="5 6">Hiromi1</strain>
    </source>
</reference>
<dbReference type="RefSeq" id="WP_041066722.1">
    <property type="nucleotide sequence ID" value="NZ_AP012273.1"/>
</dbReference>
<dbReference type="SUPFAM" id="SSF46785">
    <property type="entry name" value="Winged helix' DNA-binding domain"/>
    <property type="match status" value="1"/>
</dbReference>
<keyword evidence="2" id="KW-0238">DNA-binding</keyword>
<dbReference type="KEGG" id="tbn:TBH_C1256"/>
<dbReference type="AlphaFoldDB" id="A0A7U6JHD0"/>